<evidence type="ECO:0000313" key="2">
    <source>
        <dbReference type="EMBL" id="TKR69985.1"/>
    </source>
</evidence>
<dbReference type="Proteomes" id="UP000298663">
    <property type="component" value="Unassembled WGS sequence"/>
</dbReference>
<organism evidence="2 3">
    <name type="scientific">Steinernema carpocapsae</name>
    <name type="common">Entomopathogenic nematode</name>
    <dbReference type="NCBI Taxonomy" id="34508"/>
    <lineage>
        <taxon>Eukaryota</taxon>
        <taxon>Metazoa</taxon>
        <taxon>Ecdysozoa</taxon>
        <taxon>Nematoda</taxon>
        <taxon>Chromadorea</taxon>
        <taxon>Rhabditida</taxon>
        <taxon>Tylenchina</taxon>
        <taxon>Panagrolaimomorpha</taxon>
        <taxon>Strongyloidoidea</taxon>
        <taxon>Steinernematidae</taxon>
        <taxon>Steinernema</taxon>
    </lineage>
</organism>
<protein>
    <submittedName>
        <fullName evidence="2">Uncharacterized protein</fullName>
    </submittedName>
</protein>
<feature type="chain" id="PRO_5020714107" evidence="1">
    <location>
        <begin position="20"/>
        <end position="88"/>
    </location>
</feature>
<evidence type="ECO:0000256" key="1">
    <source>
        <dbReference type="SAM" id="SignalP"/>
    </source>
</evidence>
<keyword evidence="1" id="KW-0732">Signal</keyword>
<dbReference type="AlphaFoldDB" id="A0A4V6A037"/>
<keyword evidence="3" id="KW-1185">Reference proteome</keyword>
<dbReference type="EMBL" id="AZBU02000007">
    <property type="protein sequence ID" value="TKR69985.1"/>
    <property type="molecule type" value="Genomic_DNA"/>
</dbReference>
<evidence type="ECO:0000313" key="3">
    <source>
        <dbReference type="Proteomes" id="UP000298663"/>
    </source>
</evidence>
<accession>A0A4V6A037</accession>
<comment type="caution">
    <text evidence="2">The sequence shown here is derived from an EMBL/GenBank/DDBJ whole genome shotgun (WGS) entry which is preliminary data.</text>
</comment>
<reference evidence="2 3" key="2">
    <citation type="journal article" date="2019" name="G3 (Bethesda)">
        <title>Hybrid Assembly of the Genome of the Entomopathogenic Nematode Steinernema carpocapsae Identifies the X-Chromosome.</title>
        <authorList>
            <person name="Serra L."/>
            <person name="Macchietto M."/>
            <person name="Macias-Munoz A."/>
            <person name="McGill C.J."/>
            <person name="Rodriguez I.M."/>
            <person name="Rodriguez B."/>
            <person name="Murad R."/>
            <person name="Mortazavi A."/>
        </authorList>
    </citation>
    <scope>NUCLEOTIDE SEQUENCE [LARGE SCALE GENOMIC DNA]</scope>
    <source>
        <strain evidence="2 3">ALL</strain>
    </source>
</reference>
<reference evidence="2 3" key="1">
    <citation type="journal article" date="2015" name="Genome Biol.">
        <title>Comparative genomics of Steinernema reveals deeply conserved gene regulatory networks.</title>
        <authorList>
            <person name="Dillman A.R."/>
            <person name="Macchietto M."/>
            <person name="Porter C.F."/>
            <person name="Rogers A."/>
            <person name="Williams B."/>
            <person name="Antoshechkin I."/>
            <person name="Lee M.M."/>
            <person name="Goodwin Z."/>
            <person name="Lu X."/>
            <person name="Lewis E.E."/>
            <person name="Goodrich-Blair H."/>
            <person name="Stock S.P."/>
            <person name="Adams B.J."/>
            <person name="Sternberg P.W."/>
            <person name="Mortazavi A."/>
        </authorList>
    </citation>
    <scope>NUCLEOTIDE SEQUENCE [LARGE SCALE GENOMIC DNA]</scope>
    <source>
        <strain evidence="2 3">ALL</strain>
    </source>
</reference>
<name>A0A4V6A037_STECR</name>
<proteinExistence type="predicted"/>
<gene>
    <name evidence="2" type="ORF">L596_022064</name>
</gene>
<sequence length="88" mass="10351">MKLTIFVFLLFLSVITVSARQRAAFNAVMCYVSWKRRSLYDNSAISKKLTMDQRDQVETFIKRNRVIEGQSLPFSFCKVKQIMHIEDL</sequence>
<feature type="signal peptide" evidence="1">
    <location>
        <begin position="1"/>
        <end position="19"/>
    </location>
</feature>